<evidence type="ECO:0000259" key="8">
    <source>
        <dbReference type="PROSITE" id="PS50071"/>
    </source>
</evidence>
<evidence type="ECO:0000313" key="9">
    <source>
        <dbReference type="EMBL" id="GMM50673.1"/>
    </source>
</evidence>
<dbReference type="GO" id="GO:0005634">
    <property type="term" value="C:nucleus"/>
    <property type="evidence" value="ECO:0007669"/>
    <property type="project" value="UniProtKB-SubCell"/>
</dbReference>
<evidence type="ECO:0000313" key="10">
    <source>
        <dbReference type="Proteomes" id="UP001362899"/>
    </source>
</evidence>
<gene>
    <name evidence="9" type="ORF">DASB73_016310</name>
</gene>
<dbReference type="Proteomes" id="UP001362899">
    <property type="component" value="Unassembled WGS sequence"/>
</dbReference>
<comment type="subcellular location">
    <subcellularLocation>
        <location evidence="1 5 6">Nucleus</location>
    </subcellularLocation>
</comment>
<accession>A0AAV5RGU8</accession>
<dbReference type="AlphaFoldDB" id="A0AAV5RGU8"/>
<evidence type="ECO:0000256" key="6">
    <source>
        <dbReference type="RuleBase" id="RU000682"/>
    </source>
</evidence>
<feature type="region of interest" description="Disordered" evidence="7">
    <location>
        <begin position="1"/>
        <end position="23"/>
    </location>
</feature>
<proteinExistence type="predicted"/>
<dbReference type="InterPro" id="IPR001356">
    <property type="entry name" value="HD"/>
</dbReference>
<protein>
    <recommendedName>
        <fullName evidence="8">Homeobox domain-containing protein</fullName>
    </recommendedName>
</protein>
<evidence type="ECO:0000256" key="1">
    <source>
        <dbReference type="ARBA" id="ARBA00004123"/>
    </source>
</evidence>
<evidence type="ECO:0000256" key="3">
    <source>
        <dbReference type="ARBA" id="ARBA00023155"/>
    </source>
</evidence>
<reference evidence="9 10" key="1">
    <citation type="journal article" date="2023" name="Elife">
        <title>Identification of key yeast species and microbe-microbe interactions impacting larval growth of Drosophila in the wild.</title>
        <authorList>
            <person name="Mure A."/>
            <person name="Sugiura Y."/>
            <person name="Maeda R."/>
            <person name="Honda K."/>
            <person name="Sakurai N."/>
            <person name="Takahashi Y."/>
            <person name="Watada M."/>
            <person name="Katoh T."/>
            <person name="Gotoh A."/>
            <person name="Gotoh Y."/>
            <person name="Taniguchi I."/>
            <person name="Nakamura K."/>
            <person name="Hayashi T."/>
            <person name="Katayama T."/>
            <person name="Uemura T."/>
            <person name="Hattori Y."/>
        </authorList>
    </citation>
    <scope>NUCLEOTIDE SEQUENCE [LARGE SCALE GENOMIC DNA]</scope>
    <source>
        <strain evidence="9 10">SB-73</strain>
    </source>
</reference>
<feature type="DNA-binding region" description="Homeobox" evidence="5">
    <location>
        <begin position="384"/>
        <end position="443"/>
    </location>
</feature>
<comment type="caution">
    <text evidence="9">The sequence shown here is derived from an EMBL/GenBank/DDBJ whole genome shotgun (WGS) entry which is preliminary data.</text>
</comment>
<dbReference type="PROSITE" id="PS50071">
    <property type="entry name" value="HOMEOBOX_2"/>
    <property type="match status" value="1"/>
</dbReference>
<feature type="domain" description="Homeobox" evidence="8">
    <location>
        <begin position="382"/>
        <end position="442"/>
    </location>
</feature>
<dbReference type="CDD" id="cd00086">
    <property type="entry name" value="homeodomain"/>
    <property type="match status" value="1"/>
</dbReference>
<name>A0AAV5RGU8_STABA</name>
<dbReference type="InterPro" id="IPR050453">
    <property type="entry name" value="LIM_Homeobox_TF"/>
</dbReference>
<dbReference type="PANTHER" id="PTHR24208">
    <property type="entry name" value="LIM/HOMEOBOX PROTEIN LHX"/>
    <property type="match status" value="1"/>
</dbReference>
<keyword evidence="3 5" id="KW-0371">Homeobox</keyword>
<feature type="compositionally biased region" description="Polar residues" evidence="7">
    <location>
        <begin position="663"/>
        <end position="674"/>
    </location>
</feature>
<organism evidence="9 10">
    <name type="scientific">Starmerella bacillaris</name>
    <name type="common">Yeast</name>
    <name type="synonym">Candida zemplinina</name>
    <dbReference type="NCBI Taxonomy" id="1247836"/>
    <lineage>
        <taxon>Eukaryota</taxon>
        <taxon>Fungi</taxon>
        <taxon>Dikarya</taxon>
        <taxon>Ascomycota</taxon>
        <taxon>Saccharomycotina</taxon>
        <taxon>Dipodascomycetes</taxon>
        <taxon>Dipodascales</taxon>
        <taxon>Trichomonascaceae</taxon>
        <taxon>Starmerella</taxon>
    </lineage>
</organism>
<feature type="region of interest" description="Disordered" evidence="7">
    <location>
        <begin position="534"/>
        <end position="568"/>
    </location>
</feature>
<keyword evidence="2 5" id="KW-0238">DNA-binding</keyword>
<dbReference type="InterPro" id="IPR009057">
    <property type="entry name" value="Homeodomain-like_sf"/>
</dbReference>
<feature type="compositionally biased region" description="Polar residues" evidence="7">
    <location>
        <begin position="551"/>
        <end position="568"/>
    </location>
</feature>
<keyword evidence="4 5" id="KW-0539">Nucleus</keyword>
<feature type="region of interest" description="Disordered" evidence="7">
    <location>
        <begin position="653"/>
        <end position="676"/>
    </location>
</feature>
<dbReference type="SMART" id="SM00389">
    <property type="entry name" value="HOX"/>
    <property type="match status" value="1"/>
</dbReference>
<dbReference type="PROSITE" id="PS00027">
    <property type="entry name" value="HOMEOBOX_1"/>
    <property type="match status" value="1"/>
</dbReference>
<sequence>MQFTSWPEIADQDVISDKDGRTTTSVEEYSVYNENDATRPDSYANGSLDWDLDLGIKDPIDESWPLTWNAGTRNYLDLGQHYDLDTIEPTTRDSRLSPAPVPSTESTHTDSWDPGSIDPLGPLDTLDSADPSDTTMSNLSNPMMSSQQHRRQRSQNQQPEAESRTHKREFSEAATMVQPLVLPGFNDSVSPVSPGGRALHTPVRRGSARSFDKMSVLDSPSSVSLGAESPLMSPTYQSPFTGPNPNVKMNMNLNTNMAPSLNIQHQENTYTPMQARRLSSASSPRSMRKMPGTPNDNFMLNYDPSTLGGASMHGKSPNSNPVDVRLKGAPGSPISAVMKNTGQNGLASPHSMQGMPLSSLPEVSNTQIPEPALSPRKEKPKEGKRDGRKRIAKEQIEVLEAFFQANPRPERDDRLRLASETSLEQRTVQIWFQNRRAKSRAMKAAKESDAAVKRPHSVASRGASTVNANIAAAAVIAADGGYGSPMSHQQQMHYFQQQQQQQQHQQQSMPYMPYMPQQQQYMSRPSNVPDYYRTSNDSGSRQFMPFPPNQPLGQQPQAHSPYTNVSPRHSQTYQNQYMNLNHRQNPPPLLRSQSLPTCDSGIQFPKDVELGFQDISPPNARRADSVASVSSMGPGLPVSPINSVDGLQNFSPEIVTDTEDSPDATSNSPVSWNHNPWGWNRSSNSLNLSNEWNQPGAAAPEVKRRRSVVGSGSGHSSQRSEDFMQHRAFLNSAPSISEMESNGSLAVSAAAAALKGRHRSNTQPIIRQRQPSIRLQLDETSSSARLVVVPELDAKLSNQLGFCESPPDRAERAAMRVMAERPGSTPLEKNN</sequence>
<keyword evidence="10" id="KW-1185">Reference proteome</keyword>
<feature type="region of interest" description="Disordered" evidence="7">
    <location>
        <begin position="326"/>
        <end position="388"/>
    </location>
</feature>
<evidence type="ECO:0000256" key="7">
    <source>
        <dbReference type="SAM" id="MobiDB-lite"/>
    </source>
</evidence>
<dbReference type="GO" id="GO:0000977">
    <property type="term" value="F:RNA polymerase II transcription regulatory region sequence-specific DNA binding"/>
    <property type="evidence" value="ECO:0007669"/>
    <property type="project" value="TreeGrafter"/>
</dbReference>
<dbReference type="InterPro" id="IPR017970">
    <property type="entry name" value="Homeobox_CS"/>
</dbReference>
<evidence type="ECO:0000256" key="4">
    <source>
        <dbReference type="ARBA" id="ARBA00023242"/>
    </source>
</evidence>
<dbReference type="PANTHER" id="PTHR24208:SF166">
    <property type="entry name" value="LIM HOMEOBOX TRANSCRIPTION FACTOR 1 ALPHA, ISOFORM B"/>
    <property type="match status" value="1"/>
</dbReference>
<dbReference type="EMBL" id="BTGC01000003">
    <property type="protein sequence ID" value="GMM50673.1"/>
    <property type="molecule type" value="Genomic_DNA"/>
</dbReference>
<feature type="compositionally biased region" description="Polar residues" evidence="7">
    <location>
        <begin position="131"/>
        <end position="144"/>
    </location>
</feature>
<dbReference type="GO" id="GO:0000981">
    <property type="term" value="F:DNA-binding transcription factor activity, RNA polymerase II-specific"/>
    <property type="evidence" value="ECO:0007669"/>
    <property type="project" value="InterPro"/>
</dbReference>
<feature type="compositionally biased region" description="Basic and acidic residues" evidence="7">
    <location>
        <begin position="375"/>
        <end position="385"/>
    </location>
</feature>
<evidence type="ECO:0000256" key="5">
    <source>
        <dbReference type="PROSITE-ProRule" id="PRU00108"/>
    </source>
</evidence>
<feature type="region of interest" description="Disordered" evidence="7">
    <location>
        <begin position="688"/>
        <end position="722"/>
    </location>
</feature>
<feature type="region of interest" description="Disordered" evidence="7">
    <location>
        <begin position="89"/>
        <end position="171"/>
    </location>
</feature>
<feature type="compositionally biased region" description="Low complexity" evidence="7">
    <location>
        <begin position="708"/>
        <end position="717"/>
    </location>
</feature>
<dbReference type="Gene3D" id="1.10.10.60">
    <property type="entry name" value="Homeodomain-like"/>
    <property type="match status" value="1"/>
</dbReference>
<feature type="compositionally biased region" description="Basic and acidic residues" evidence="7">
    <location>
        <begin position="161"/>
        <end position="171"/>
    </location>
</feature>
<dbReference type="Pfam" id="PF00046">
    <property type="entry name" value="Homeodomain"/>
    <property type="match status" value="1"/>
</dbReference>
<dbReference type="SUPFAM" id="SSF46689">
    <property type="entry name" value="Homeodomain-like"/>
    <property type="match status" value="1"/>
</dbReference>
<evidence type="ECO:0000256" key="2">
    <source>
        <dbReference type="ARBA" id="ARBA00023125"/>
    </source>
</evidence>